<dbReference type="PROSITE" id="PS51477">
    <property type="entry name" value="PAH"/>
    <property type="match status" value="1"/>
</dbReference>
<dbReference type="Pfam" id="PF02671">
    <property type="entry name" value="PAH"/>
    <property type="match status" value="1"/>
</dbReference>
<dbReference type="InterPro" id="IPR003822">
    <property type="entry name" value="PAH"/>
</dbReference>
<evidence type="ECO:0000313" key="5">
    <source>
        <dbReference type="EMBL" id="CEL54252.1"/>
    </source>
</evidence>
<dbReference type="SUPFAM" id="SSF47762">
    <property type="entry name" value="PAH2 domain"/>
    <property type="match status" value="1"/>
</dbReference>
<keyword evidence="3 4" id="KW-0539">Nucleus</keyword>
<dbReference type="InterPro" id="IPR036600">
    <property type="entry name" value="PAH_sf"/>
</dbReference>
<keyword evidence="2" id="KW-0678">Repressor</keyword>
<gene>
    <name evidence="5" type="ORF">RSOLAG1IB_06900</name>
</gene>
<dbReference type="OrthoDB" id="10265969at2759"/>
<name>A0A0B7FDE8_THACB</name>
<dbReference type="Proteomes" id="UP000059188">
    <property type="component" value="Unassembled WGS sequence"/>
</dbReference>
<dbReference type="GO" id="GO:0000122">
    <property type="term" value="P:negative regulation of transcription by RNA polymerase II"/>
    <property type="evidence" value="ECO:0007669"/>
    <property type="project" value="TreeGrafter"/>
</dbReference>
<dbReference type="PANTHER" id="PTHR12346">
    <property type="entry name" value="SIN3B-RELATED"/>
    <property type="match status" value="1"/>
</dbReference>
<evidence type="ECO:0000256" key="3">
    <source>
        <dbReference type="ARBA" id="ARBA00023242"/>
    </source>
</evidence>
<accession>A0A0B7FDE8</accession>
<reference evidence="5 6" key="1">
    <citation type="submission" date="2014-11" db="EMBL/GenBank/DDBJ databases">
        <authorList>
            <person name="Wibberg Daniel"/>
        </authorList>
    </citation>
    <scope>NUCLEOTIDE SEQUENCE [LARGE SCALE GENOMIC DNA]</scope>
    <source>
        <strain evidence="5">Rhizoctonia solani AG1-IB 7/3/14</strain>
    </source>
</reference>
<dbReference type="STRING" id="1108050.A0A0B7FDE8"/>
<dbReference type="GO" id="GO:0070822">
    <property type="term" value="C:Sin3-type complex"/>
    <property type="evidence" value="ECO:0007669"/>
    <property type="project" value="TreeGrafter"/>
</dbReference>
<dbReference type="InterPro" id="IPR039774">
    <property type="entry name" value="Sin3-like"/>
</dbReference>
<evidence type="ECO:0000256" key="4">
    <source>
        <dbReference type="PROSITE-ProRule" id="PRU00810"/>
    </source>
</evidence>
<keyword evidence="6" id="KW-1185">Reference proteome</keyword>
<evidence type="ECO:0000313" key="6">
    <source>
        <dbReference type="Proteomes" id="UP000059188"/>
    </source>
</evidence>
<dbReference type="GO" id="GO:0003714">
    <property type="term" value="F:transcription corepressor activity"/>
    <property type="evidence" value="ECO:0007669"/>
    <property type="project" value="InterPro"/>
</dbReference>
<evidence type="ECO:0000256" key="2">
    <source>
        <dbReference type="ARBA" id="ARBA00022491"/>
    </source>
</evidence>
<dbReference type="PANTHER" id="PTHR12346:SF0">
    <property type="entry name" value="SIN3A, ISOFORM G"/>
    <property type="match status" value="1"/>
</dbReference>
<evidence type="ECO:0000256" key="1">
    <source>
        <dbReference type="ARBA" id="ARBA00004123"/>
    </source>
</evidence>
<dbReference type="FunFam" id="1.20.1160.11:FF:000001">
    <property type="entry name" value="Paired amphipathic helix protein Sin3"/>
    <property type="match status" value="1"/>
</dbReference>
<dbReference type="EMBL" id="LN679115">
    <property type="protein sequence ID" value="CEL54252.1"/>
    <property type="molecule type" value="Genomic_DNA"/>
</dbReference>
<organism evidence="5 6">
    <name type="scientific">Thanatephorus cucumeris (strain AG1-IB / isolate 7/3/14)</name>
    <name type="common">Lettuce bottom rot fungus</name>
    <name type="synonym">Rhizoctonia solani</name>
    <dbReference type="NCBI Taxonomy" id="1108050"/>
    <lineage>
        <taxon>Eukaryota</taxon>
        <taxon>Fungi</taxon>
        <taxon>Dikarya</taxon>
        <taxon>Basidiomycota</taxon>
        <taxon>Agaricomycotina</taxon>
        <taxon>Agaricomycetes</taxon>
        <taxon>Cantharellales</taxon>
        <taxon>Ceratobasidiaceae</taxon>
        <taxon>Rhizoctonia</taxon>
        <taxon>Rhizoctonia solani AG-1</taxon>
    </lineage>
</organism>
<dbReference type="AlphaFoldDB" id="A0A0B7FDE8"/>
<proteinExistence type="predicted"/>
<dbReference type="Gene3D" id="1.20.1160.11">
    <property type="entry name" value="Paired amphipathic helix"/>
    <property type="match status" value="1"/>
</dbReference>
<comment type="subcellular location">
    <subcellularLocation>
        <location evidence="1 4">Nucleus</location>
    </subcellularLocation>
</comment>
<sequence length="153" mass="17284">MSLSPGSRSLNVMDAMTYLETIKVEFQHKPDVYDRFMDIMRDFRSEVINTPEVINQVLLLFNKHITLIQDFNAFLPQGYRVNCTTDDHNHSIITVLTPSGTSTRTTTTDYLQSVQLNLSGPGHILKRGVLSGSLVIDIMPSIEDTSEQFRCST</sequence>
<protein>
    <submittedName>
        <fullName evidence="5">Transcriptional regulatory protein SIN3</fullName>
    </submittedName>
</protein>